<gene>
    <name evidence="1" type="ORF">PBF_23253</name>
</gene>
<sequence length="60" mass="7227">MAINNRVIMMVRMVGFQPEFCQNRLQQQELEITPKPTLDEQHLEYLSQAICERMEFKIKK</sequence>
<reference evidence="1 2" key="2">
    <citation type="journal article" date="2016" name="Sci. Rep.">
        <title>A novel serine protease, Sep1, from Bacillus firmus DS-1 has nematicidal activity and degrades multiple intestinal-associated nematode proteins.</title>
        <authorList>
            <person name="Geng C."/>
            <person name="Nie X."/>
            <person name="Tang Z."/>
            <person name="Zhang Y."/>
            <person name="Lin J."/>
            <person name="Sun M."/>
            <person name="Peng D."/>
        </authorList>
    </citation>
    <scope>NUCLEOTIDE SEQUENCE [LARGE SCALE GENOMIC DNA]</scope>
    <source>
        <strain evidence="1 2">DS1</strain>
    </source>
</reference>
<name>W7KR65_CYTFI</name>
<evidence type="ECO:0000313" key="1">
    <source>
        <dbReference type="EMBL" id="EWG08618.1"/>
    </source>
</evidence>
<dbReference type="AlphaFoldDB" id="W7KR65"/>
<proteinExistence type="predicted"/>
<comment type="caution">
    <text evidence="1">The sequence shown here is derived from an EMBL/GenBank/DDBJ whole genome shotgun (WGS) entry which is preliminary data.</text>
</comment>
<dbReference type="Proteomes" id="UP000019270">
    <property type="component" value="Unassembled WGS sequence"/>
</dbReference>
<dbReference type="EMBL" id="APVL01000034">
    <property type="protein sequence ID" value="EWG08618.1"/>
    <property type="molecule type" value="Genomic_DNA"/>
</dbReference>
<protein>
    <submittedName>
        <fullName evidence="1">Uncharacterized protein</fullName>
    </submittedName>
</protein>
<accession>W7KR65</accession>
<evidence type="ECO:0000313" key="2">
    <source>
        <dbReference type="Proteomes" id="UP000019270"/>
    </source>
</evidence>
<reference evidence="2" key="1">
    <citation type="submission" date="2013-03" db="EMBL/GenBank/DDBJ databases">
        <title>Draft genome sequence of Bacillus firmus DS1.</title>
        <authorList>
            <person name="Peng D."/>
            <person name="Zhu L."/>
            <person name="Sun M."/>
        </authorList>
    </citation>
    <scope>NUCLEOTIDE SEQUENCE [LARGE SCALE GENOMIC DNA]</scope>
    <source>
        <strain evidence="2">DS1</strain>
    </source>
</reference>
<organism evidence="1 2">
    <name type="scientific">Cytobacillus firmus DS1</name>
    <dbReference type="NCBI Taxonomy" id="1307436"/>
    <lineage>
        <taxon>Bacteria</taxon>
        <taxon>Bacillati</taxon>
        <taxon>Bacillota</taxon>
        <taxon>Bacilli</taxon>
        <taxon>Bacillales</taxon>
        <taxon>Bacillaceae</taxon>
        <taxon>Cytobacillus</taxon>
    </lineage>
</organism>